<dbReference type="Pfam" id="PF13561">
    <property type="entry name" value="adh_short_C2"/>
    <property type="match status" value="1"/>
</dbReference>
<evidence type="ECO:0000259" key="3">
    <source>
        <dbReference type="SMART" id="SM00822"/>
    </source>
</evidence>
<dbReference type="InterPro" id="IPR036291">
    <property type="entry name" value="NAD(P)-bd_dom_sf"/>
</dbReference>
<evidence type="ECO:0000256" key="1">
    <source>
        <dbReference type="ARBA" id="ARBA00006484"/>
    </source>
</evidence>
<feature type="domain" description="Ketoreductase" evidence="3">
    <location>
        <begin position="8"/>
        <end position="192"/>
    </location>
</feature>
<dbReference type="SUPFAM" id="SSF51735">
    <property type="entry name" value="NAD(P)-binding Rossmann-fold domains"/>
    <property type="match status" value="1"/>
</dbReference>
<dbReference type="EMBL" id="JANQBD010000024">
    <property type="protein sequence ID" value="MCR8635087.1"/>
    <property type="molecule type" value="Genomic_DNA"/>
</dbReference>
<evidence type="ECO:0000313" key="5">
    <source>
        <dbReference type="Proteomes" id="UP001300012"/>
    </source>
</evidence>
<dbReference type="RefSeq" id="WP_258216633.1">
    <property type="nucleotide sequence ID" value="NZ_JANQBD010000024.1"/>
</dbReference>
<dbReference type="PRINTS" id="PR00081">
    <property type="entry name" value="GDHRDH"/>
</dbReference>
<reference evidence="4 5" key="1">
    <citation type="submission" date="2022-08" db="EMBL/GenBank/DDBJ databases">
        <title>Paenibacillus endoradicis sp. nov., Paenibacillus radicibacter sp. nov and Paenibacillus pararadicis sp. nov., three cold-adapted plant growth-promoting bacteria isolated from root of Larix gmelinii in Great Khingan.</title>
        <authorList>
            <person name="Xue H."/>
        </authorList>
    </citation>
    <scope>NUCLEOTIDE SEQUENCE [LARGE SCALE GENOMIC DNA]</scope>
    <source>
        <strain evidence="4 5">N5-1-1-5</strain>
    </source>
</reference>
<dbReference type="PROSITE" id="PS00061">
    <property type="entry name" value="ADH_SHORT"/>
    <property type="match status" value="1"/>
</dbReference>
<gene>
    <name evidence="4" type="ORF">NV381_28190</name>
</gene>
<keyword evidence="5" id="KW-1185">Reference proteome</keyword>
<comment type="caution">
    <text evidence="4">The sequence shown here is derived from an EMBL/GenBank/DDBJ whole genome shotgun (WGS) entry which is preliminary data.</text>
</comment>
<comment type="similarity">
    <text evidence="1">Belongs to the short-chain dehydrogenases/reductases (SDR) family.</text>
</comment>
<protein>
    <submittedName>
        <fullName evidence="4">3-oxoacyl-ACP reductase FabG</fullName>
    </submittedName>
</protein>
<dbReference type="SMART" id="SM00822">
    <property type="entry name" value="PKS_KR"/>
    <property type="match status" value="1"/>
</dbReference>
<dbReference type="Gene3D" id="3.40.50.720">
    <property type="entry name" value="NAD(P)-binding Rossmann-like Domain"/>
    <property type="match status" value="1"/>
</dbReference>
<dbReference type="Proteomes" id="UP001300012">
    <property type="component" value="Unassembled WGS sequence"/>
</dbReference>
<organism evidence="4 5">
    <name type="scientific">Paenibacillus radicis</name>
    <name type="common">ex Xue et al. 2023</name>
    <dbReference type="NCBI Taxonomy" id="2972489"/>
    <lineage>
        <taxon>Bacteria</taxon>
        <taxon>Bacillati</taxon>
        <taxon>Bacillota</taxon>
        <taxon>Bacilli</taxon>
        <taxon>Bacillales</taxon>
        <taxon>Paenibacillaceae</taxon>
        <taxon>Paenibacillus</taxon>
    </lineage>
</organism>
<dbReference type="PANTHER" id="PTHR43639">
    <property type="entry name" value="OXIDOREDUCTASE, SHORT-CHAIN DEHYDROGENASE/REDUCTASE FAMILY (AFU_ORTHOLOGUE AFUA_5G02870)"/>
    <property type="match status" value="1"/>
</dbReference>
<proteinExistence type="inferred from homology"/>
<dbReference type="PANTHER" id="PTHR43639:SF1">
    <property type="entry name" value="SHORT-CHAIN DEHYDROGENASE_REDUCTASE FAMILY PROTEIN"/>
    <property type="match status" value="1"/>
</dbReference>
<keyword evidence="2" id="KW-0560">Oxidoreductase</keyword>
<dbReference type="PRINTS" id="PR00080">
    <property type="entry name" value="SDRFAMILY"/>
</dbReference>
<sequence>MKIDLSNKVALVTGSGGGIGRAIAVELGGCGAKVVVHYLGNRDGAEETANEIRKAGGEAVVLQADLTDLEQIERLVSEAEKAFGSGGLDILVNNAGNLVERRSIENMTYELYKEIMDVNVLSTVFVTKAAIPGMKARGAGSIINMSSLAAHNGGGPGSGIYAASKGAVLTLTKSLAKELAPNGIRVNCIAPGFIEETKFHATFTSEEGKRASIAGIPLGRSGVPQDISGIVAYFASSYSSFITGETFEINGGNFMR</sequence>
<evidence type="ECO:0000256" key="2">
    <source>
        <dbReference type="ARBA" id="ARBA00023002"/>
    </source>
</evidence>
<dbReference type="InterPro" id="IPR002347">
    <property type="entry name" value="SDR_fam"/>
</dbReference>
<dbReference type="NCBIfam" id="NF005559">
    <property type="entry name" value="PRK07231.1"/>
    <property type="match status" value="1"/>
</dbReference>
<dbReference type="CDD" id="cd05233">
    <property type="entry name" value="SDR_c"/>
    <property type="match status" value="1"/>
</dbReference>
<name>A0ABT1YPH9_9BACL</name>
<evidence type="ECO:0000313" key="4">
    <source>
        <dbReference type="EMBL" id="MCR8635087.1"/>
    </source>
</evidence>
<dbReference type="InterPro" id="IPR020904">
    <property type="entry name" value="Sc_DH/Rdtase_CS"/>
</dbReference>
<dbReference type="InterPro" id="IPR057326">
    <property type="entry name" value="KR_dom"/>
</dbReference>
<accession>A0ABT1YPH9</accession>